<dbReference type="PROSITE" id="PS01317">
    <property type="entry name" value="SSRP"/>
    <property type="match status" value="1"/>
</dbReference>
<dbReference type="HAMAP" id="MF_00023">
    <property type="entry name" value="SmpB"/>
    <property type="match status" value="1"/>
</dbReference>
<comment type="subcellular location">
    <subcellularLocation>
        <location evidence="3">Cytoplasm</location>
    </subcellularLocation>
    <text evidence="3">The tmRNA-SmpB complex associates with stalled 70S ribosomes.</text>
</comment>
<organism evidence="4 5">
    <name type="scientific">Carboxydothermus ferrireducens DSM 11255</name>
    <dbReference type="NCBI Taxonomy" id="1119529"/>
    <lineage>
        <taxon>Bacteria</taxon>
        <taxon>Bacillati</taxon>
        <taxon>Bacillota</taxon>
        <taxon>Clostridia</taxon>
        <taxon>Thermoanaerobacterales</taxon>
        <taxon>Thermoanaerobacteraceae</taxon>
        <taxon>Carboxydothermus</taxon>
    </lineage>
</organism>
<dbReference type="InterPro" id="IPR020081">
    <property type="entry name" value="SsrA-bd_prot_CS"/>
</dbReference>
<dbReference type="EMBL" id="JACCBS010000002">
    <property type="protein sequence ID" value="NYE57305.1"/>
    <property type="molecule type" value="Genomic_DNA"/>
</dbReference>
<gene>
    <name evidence="3" type="primary">smpB</name>
    <name evidence="4" type="ORF">HDG70_001020</name>
</gene>
<evidence type="ECO:0000313" key="5">
    <source>
        <dbReference type="Proteomes" id="UP000604066"/>
    </source>
</evidence>
<evidence type="ECO:0000256" key="3">
    <source>
        <dbReference type="HAMAP-Rule" id="MF_00023"/>
    </source>
</evidence>
<comment type="function">
    <text evidence="3">Required for rescue of stalled ribosomes mediated by trans-translation. Binds to transfer-messenger RNA (tmRNA), required for stable association of tmRNA with ribosomes. tmRNA and SmpB together mimic tRNA shape, replacing the anticodon stem-loop with SmpB. tmRNA is encoded by the ssrA gene; the 2 termini fold to resemble tRNA(Ala) and it encodes a 'tag peptide', a short internal open reading frame. During trans-translation Ala-aminoacylated tmRNA acts like a tRNA, entering the A-site of stalled ribosomes, displacing the stalled mRNA. The ribosome then switches to translate the ORF on the tmRNA; the nascent peptide is terminated with the 'tag peptide' encoded by the tmRNA and targeted for degradation. The ribosome is freed to recommence translation, which seems to be the essential function of trans-translation.</text>
</comment>
<dbReference type="Pfam" id="PF01668">
    <property type="entry name" value="SmpB"/>
    <property type="match status" value="1"/>
</dbReference>
<dbReference type="InterPro" id="IPR000037">
    <property type="entry name" value="SsrA-bd_prot"/>
</dbReference>
<comment type="caution">
    <text evidence="4">The sequence shown here is derived from an EMBL/GenBank/DDBJ whole genome shotgun (WGS) entry which is preliminary data.</text>
</comment>
<dbReference type="PANTHER" id="PTHR30308:SF2">
    <property type="entry name" value="SSRA-BINDING PROTEIN"/>
    <property type="match status" value="1"/>
</dbReference>
<dbReference type="PANTHER" id="PTHR30308">
    <property type="entry name" value="TMRNA-BINDING COMPONENT OF TRANS-TRANSLATION TAGGING COMPLEX"/>
    <property type="match status" value="1"/>
</dbReference>
<keyword evidence="1 3" id="KW-0963">Cytoplasm</keyword>
<dbReference type="SUPFAM" id="SSF74982">
    <property type="entry name" value="Small protein B (SmpB)"/>
    <property type="match status" value="1"/>
</dbReference>
<evidence type="ECO:0000256" key="2">
    <source>
        <dbReference type="ARBA" id="ARBA00022884"/>
    </source>
</evidence>
<evidence type="ECO:0000313" key="4">
    <source>
        <dbReference type="EMBL" id="NYE57305.1"/>
    </source>
</evidence>
<dbReference type="Gene3D" id="2.40.280.10">
    <property type="match status" value="1"/>
</dbReference>
<evidence type="ECO:0000256" key="1">
    <source>
        <dbReference type="ARBA" id="ARBA00022490"/>
    </source>
</evidence>
<sequence length="149" mass="17703">MEKIIAENRKAYHDYHIFEKYEAGIALKGTEVKSIRLGRVNLRDSFARIENGELWLYNMHISPYEQGNRFNHEPKRPRKLLMHKSEIMRLFGKTREKGLTLVPLKLYFKGNYAKIELGLAKGKKMYDKREEMAKRDAAREIEKALRARY</sequence>
<dbReference type="Proteomes" id="UP000604066">
    <property type="component" value="Unassembled WGS sequence"/>
</dbReference>
<dbReference type="RefSeq" id="WP_028052872.1">
    <property type="nucleotide sequence ID" value="NZ_ATYG01000040.1"/>
</dbReference>
<accession>A0ABX2R8Q1</accession>
<name>A0ABX2R8Q1_9THEO</name>
<dbReference type="InterPro" id="IPR023620">
    <property type="entry name" value="SmpB"/>
</dbReference>
<dbReference type="NCBIfam" id="NF003843">
    <property type="entry name" value="PRK05422.1"/>
    <property type="match status" value="1"/>
</dbReference>
<reference evidence="4 5" key="1">
    <citation type="submission" date="2020-07" db="EMBL/GenBank/DDBJ databases">
        <title>Genomic Encyclopedia of Type Strains, Phase III (KMG-III): the genomes of soil and plant-associated and newly described type strains.</title>
        <authorList>
            <person name="Whitman W."/>
        </authorList>
    </citation>
    <scope>NUCLEOTIDE SEQUENCE [LARGE SCALE GENOMIC DNA]</scope>
    <source>
        <strain evidence="4 5">DSM 11255</strain>
    </source>
</reference>
<proteinExistence type="inferred from homology"/>
<protein>
    <recommendedName>
        <fullName evidence="3">SsrA-binding protein</fullName>
    </recommendedName>
    <alternativeName>
        <fullName evidence="3">Small protein B</fullName>
    </alternativeName>
</protein>
<keyword evidence="5" id="KW-1185">Reference proteome</keyword>
<dbReference type="CDD" id="cd09294">
    <property type="entry name" value="SmpB"/>
    <property type="match status" value="1"/>
</dbReference>
<comment type="similarity">
    <text evidence="3">Belongs to the SmpB family.</text>
</comment>
<dbReference type="NCBIfam" id="TIGR00086">
    <property type="entry name" value="smpB"/>
    <property type="match status" value="1"/>
</dbReference>
<keyword evidence="2 3" id="KW-0694">RNA-binding</keyword>